<keyword evidence="2" id="KW-0614">Plasmid</keyword>
<accession>A0A1D3KA76</accession>
<evidence type="ECO:0000313" key="2">
    <source>
        <dbReference type="EMBL" id="SBW85207.1"/>
    </source>
</evidence>
<proteinExistence type="predicted"/>
<sequence length="187" mass="19776">MSLFDTEKLIQSQNSSIDLLQQVAGKLFEGAEQLGQLHVKALRASTDAQFDSLRKLSEARDPQSFMNWQATFAQPSAQVERVIELNRQVYELVSGIQSDISRVVERQVEVSAKQAQELVDAVAKNAPAGSESAVAAFKSALETAGSVYESAQKVVKQASEIAENGVAAAASAAGRAASGASAGKHKA</sequence>
<evidence type="ECO:0000259" key="1">
    <source>
        <dbReference type="Pfam" id="PF09361"/>
    </source>
</evidence>
<geneLocation type="plasmid" evidence="3">
    <name>pve_Plasmid</name>
</geneLocation>
<reference evidence="3" key="1">
    <citation type="submission" date="2016-07" db="EMBL/GenBank/DDBJ databases">
        <authorList>
            <person name="Florea S."/>
            <person name="Webb J.S."/>
            <person name="Jaromczyk J."/>
            <person name="Schardl C.L."/>
        </authorList>
    </citation>
    <scope>NUCLEOTIDE SEQUENCE [LARGE SCALE GENOMIC DNA]</scope>
    <source>
        <strain evidence="3">1YdBTEX2</strain>
        <plasmid evidence="3">Plasmid pve_Plasmid</plasmid>
    </source>
</reference>
<dbReference type="Pfam" id="PF09361">
    <property type="entry name" value="Phasin_2"/>
    <property type="match status" value="1"/>
</dbReference>
<gene>
    <name evidence="2" type="ORF">PVE_P0166</name>
</gene>
<dbReference type="Proteomes" id="UP000245431">
    <property type="component" value="Plasmid PVE_plasmid"/>
</dbReference>
<dbReference type="EMBL" id="LT599585">
    <property type="protein sequence ID" value="SBW85207.1"/>
    <property type="molecule type" value="Genomic_DNA"/>
</dbReference>
<feature type="domain" description="Phasin" evidence="1">
    <location>
        <begin position="7"/>
        <end position="108"/>
    </location>
</feature>
<organism evidence="2 3">
    <name type="scientific">Pseudomonas veronii 1YdBTEX2</name>
    <dbReference type="NCBI Taxonomy" id="1295141"/>
    <lineage>
        <taxon>Bacteria</taxon>
        <taxon>Pseudomonadati</taxon>
        <taxon>Pseudomonadota</taxon>
        <taxon>Gammaproteobacteria</taxon>
        <taxon>Pseudomonadales</taxon>
        <taxon>Pseudomonadaceae</taxon>
        <taxon>Pseudomonas</taxon>
    </lineage>
</organism>
<protein>
    <submittedName>
        <fullName evidence="2">Phasin</fullName>
    </submittedName>
</protein>
<dbReference type="InterPro" id="IPR018968">
    <property type="entry name" value="Phasin"/>
</dbReference>
<name>A0A1D3KA76_PSEVE</name>
<dbReference type="AlphaFoldDB" id="A0A1D3KA76"/>
<evidence type="ECO:0000313" key="3">
    <source>
        <dbReference type="Proteomes" id="UP000245431"/>
    </source>
</evidence>
<dbReference type="NCBIfam" id="TIGR01841">
    <property type="entry name" value="phasin"/>
    <property type="match status" value="1"/>
</dbReference>
<dbReference type="InterPro" id="IPR010127">
    <property type="entry name" value="Phasin_subfam-1"/>
</dbReference>